<accession>A0A151AM26</accession>
<dbReference type="RefSeq" id="WP_061858526.1">
    <property type="nucleotide sequence ID" value="NZ_LTBB01000008.1"/>
</dbReference>
<evidence type="ECO:0000259" key="1">
    <source>
        <dbReference type="Pfam" id="PF12652"/>
    </source>
</evidence>
<feature type="domain" description="Protein CotJB" evidence="1">
    <location>
        <begin position="14"/>
        <end position="89"/>
    </location>
</feature>
<evidence type="ECO:0000313" key="3">
    <source>
        <dbReference type="Proteomes" id="UP000075374"/>
    </source>
</evidence>
<dbReference type="PATRIC" id="fig|1121305.3.peg.1689"/>
<name>A0A151AM26_9CLOT</name>
<reference evidence="2 3" key="1">
    <citation type="submission" date="2016-02" db="EMBL/GenBank/DDBJ databases">
        <title>Genome sequence of Clostridium colicanis DSM 13634.</title>
        <authorList>
            <person name="Poehlein A."/>
            <person name="Daniel R."/>
        </authorList>
    </citation>
    <scope>NUCLEOTIDE SEQUENCE [LARGE SCALE GENOMIC DNA]</scope>
    <source>
        <strain evidence="2 3">DSM 13634</strain>
    </source>
</reference>
<dbReference type="STRING" id="1121305.CLCOL_16870"/>
<sequence length="92" mass="11115">MDGKFKDNVSSRTELLRQIQQFEFALVDLNLYLDNHPTDKKAIEDFNDIQEKYMKLKKEYENKFRMFANFGNSKADSSWSWVDDPWPWERGE</sequence>
<dbReference type="EMBL" id="LTBB01000008">
    <property type="protein sequence ID" value="KYH28674.1"/>
    <property type="molecule type" value="Genomic_DNA"/>
</dbReference>
<dbReference type="Pfam" id="PF12652">
    <property type="entry name" value="CotJB"/>
    <property type="match status" value="1"/>
</dbReference>
<dbReference type="InterPro" id="IPR024207">
    <property type="entry name" value="CotJB_dom"/>
</dbReference>
<evidence type="ECO:0000313" key="2">
    <source>
        <dbReference type="EMBL" id="KYH28674.1"/>
    </source>
</evidence>
<comment type="caution">
    <text evidence="2">The sequence shown here is derived from an EMBL/GenBank/DDBJ whole genome shotgun (WGS) entry which is preliminary data.</text>
</comment>
<keyword evidence="3" id="KW-1185">Reference proteome</keyword>
<organism evidence="2 3">
    <name type="scientific">Clostridium colicanis DSM 13634</name>
    <dbReference type="NCBI Taxonomy" id="1121305"/>
    <lineage>
        <taxon>Bacteria</taxon>
        <taxon>Bacillati</taxon>
        <taxon>Bacillota</taxon>
        <taxon>Clostridia</taxon>
        <taxon>Eubacteriales</taxon>
        <taxon>Clostridiaceae</taxon>
        <taxon>Clostridium</taxon>
    </lineage>
</organism>
<gene>
    <name evidence="2" type="ORF">CLCOL_16870</name>
</gene>
<dbReference type="PIRSF" id="PIRSF010606">
    <property type="entry name" value="Spore_coat_CotJB"/>
    <property type="match status" value="1"/>
</dbReference>
<proteinExistence type="predicted"/>
<dbReference type="InterPro" id="IPR016571">
    <property type="entry name" value="Spore_coat_assembly_CotJB"/>
</dbReference>
<protein>
    <submittedName>
        <fullName evidence="2">CotJB protein</fullName>
    </submittedName>
</protein>
<dbReference type="Proteomes" id="UP000075374">
    <property type="component" value="Unassembled WGS sequence"/>
</dbReference>
<dbReference type="AlphaFoldDB" id="A0A151AM26"/>